<name>A0A6J7R808_9ZZZZ</name>
<feature type="region of interest" description="Disordered" evidence="1">
    <location>
        <begin position="22"/>
        <end position="42"/>
    </location>
</feature>
<protein>
    <submittedName>
        <fullName evidence="2">Unannotated protein</fullName>
    </submittedName>
</protein>
<reference evidence="2" key="1">
    <citation type="submission" date="2020-05" db="EMBL/GenBank/DDBJ databases">
        <authorList>
            <person name="Chiriac C."/>
            <person name="Salcher M."/>
            <person name="Ghai R."/>
            <person name="Kavagutti S V."/>
        </authorList>
    </citation>
    <scope>NUCLEOTIDE SEQUENCE</scope>
</reference>
<proteinExistence type="predicted"/>
<evidence type="ECO:0000256" key="1">
    <source>
        <dbReference type="SAM" id="MobiDB-lite"/>
    </source>
</evidence>
<feature type="region of interest" description="Disordered" evidence="1">
    <location>
        <begin position="68"/>
        <end position="101"/>
    </location>
</feature>
<accession>A0A6J7R808</accession>
<evidence type="ECO:0000313" key="2">
    <source>
        <dbReference type="EMBL" id="CAB5024883.1"/>
    </source>
</evidence>
<dbReference type="EMBL" id="CAFBOZ010000348">
    <property type="protein sequence ID" value="CAB5024883.1"/>
    <property type="molecule type" value="Genomic_DNA"/>
</dbReference>
<sequence>MSSDIANPRVLTVRMVVSATSDATAPAGHGHSARRMNMTTPRTSRIARLALPTFDVSRMMLSISESKGRALSVGGASPAADMAEKNQVPTPRATTRIEGLR</sequence>
<gene>
    <name evidence="2" type="ORF">UFOPK3992_01927</name>
</gene>
<dbReference type="AlphaFoldDB" id="A0A6J7R808"/>
<organism evidence="2">
    <name type="scientific">freshwater metagenome</name>
    <dbReference type="NCBI Taxonomy" id="449393"/>
    <lineage>
        <taxon>unclassified sequences</taxon>
        <taxon>metagenomes</taxon>
        <taxon>ecological metagenomes</taxon>
    </lineage>
</organism>